<dbReference type="PANTHER" id="PTHR43194:SF2">
    <property type="entry name" value="PEROXISOMAL MEMBRANE PROTEIN LPX1"/>
    <property type="match status" value="1"/>
</dbReference>
<evidence type="ECO:0000259" key="1">
    <source>
        <dbReference type="Pfam" id="PF00561"/>
    </source>
</evidence>
<protein>
    <submittedName>
        <fullName evidence="2">Alpha/beta hydrolase</fullName>
    </submittedName>
</protein>
<sequence>MSTFTPISYTSSDGLALYARDYPAAPSAEGAPARLPVICIHGLTRNSADFDELAPILAAMGRRVIAVDVRGRGHSAHDPKPDNYNPVVYAADVIRLMDELGLSRAVFVGTSMGGLITMTLAARRLDLIAAAVLNDIGPVMSVRGLQRIAGYAGRCNAVASWVDAAAYLRDINACAFPANSDAEWDKWARRAFEQKDDGQLALRYDPNIATAIQTGKLRPTSLAARMAFRRLARRRPTLLVRGALSDLVEQSQANWMRKAAPELQYAEVPDVGHAPMLTEPAALDAIRAFLARVP</sequence>
<dbReference type="Proteomes" id="UP001206572">
    <property type="component" value="Unassembled WGS sequence"/>
</dbReference>
<dbReference type="PRINTS" id="PR00111">
    <property type="entry name" value="ABHYDROLASE"/>
</dbReference>
<dbReference type="Pfam" id="PF00561">
    <property type="entry name" value="Abhydrolase_1"/>
    <property type="match status" value="1"/>
</dbReference>
<accession>A0ABT2AKM4</accession>
<dbReference type="PANTHER" id="PTHR43194">
    <property type="entry name" value="HYDROLASE ALPHA/BETA FOLD FAMILY"/>
    <property type="match status" value="1"/>
</dbReference>
<dbReference type="InterPro" id="IPR029058">
    <property type="entry name" value="AB_hydrolase_fold"/>
</dbReference>
<dbReference type="GO" id="GO:0016787">
    <property type="term" value="F:hydrolase activity"/>
    <property type="evidence" value="ECO:0007669"/>
    <property type="project" value="UniProtKB-KW"/>
</dbReference>
<comment type="caution">
    <text evidence="2">The sequence shown here is derived from an EMBL/GenBank/DDBJ whole genome shotgun (WGS) entry which is preliminary data.</text>
</comment>
<proteinExistence type="predicted"/>
<organism evidence="2 3">
    <name type="scientific">Massilia agri</name>
    <dbReference type="NCBI Taxonomy" id="1886785"/>
    <lineage>
        <taxon>Bacteria</taxon>
        <taxon>Pseudomonadati</taxon>
        <taxon>Pseudomonadota</taxon>
        <taxon>Betaproteobacteria</taxon>
        <taxon>Burkholderiales</taxon>
        <taxon>Oxalobacteraceae</taxon>
        <taxon>Telluria group</taxon>
        <taxon>Massilia</taxon>
    </lineage>
</organism>
<reference evidence="2 3" key="1">
    <citation type="submission" date="2022-08" db="EMBL/GenBank/DDBJ databases">
        <title>Reclassification of Massilia species as members of the genera Telluria, Duganella, Pseudoduganella, Mokoshia gen. nov. and Zemynaea gen. nov. using orthogonal and non-orthogonal genome-based approaches.</title>
        <authorList>
            <person name="Bowman J.P."/>
        </authorList>
    </citation>
    <scope>NUCLEOTIDE SEQUENCE [LARGE SCALE GENOMIC DNA]</scope>
    <source>
        <strain evidence="2 3">JCM 31661</strain>
    </source>
</reference>
<dbReference type="EMBL" id="JANUHA010000006">
    <property type="protein sequence ID" value="MCS0596798.1"/>
    <property type="molecule type" value="Genomic_DNA"/>
</dbReference>
<dbReference type="SUPFAM" id="SSF53474">
    <property type="entry name" value="alpha/beta-Hydrolases"/>
    <property type="match status" value="1"/>
</dbReference>
<keyword evidence="2" id="KW-0378">Hydrolase</keyword>
<keyword evidence="3" id="KW-1185">Reference proteome</keyword>
<dbReference type="Gene3D" id="3.40.50.1820">
    <property type="entry name" value="alpha/beta hydrolase"/>
    <property type="match status" value="1"/>
</dbReference>
<evidence type="ECO:0000313" key="2">
    <source>
        <dbReference type="EMBL" id="MCS0596798.1"/>
    </source>
</evidence>
<gene>
    <name evidence="2" type="ORF">NX780_10575</name>
</gene>
<evidence type="ECO:0000313" key="3">
    <source>
        <dbReference type="Proteomes" id="UP001206572"/>
    </source>
</evidence>
<dbReference type="InterPro" id="IPR000073">
    <property type="entry name" value="AB_hydrolase_1"/>
</dbReference>
<dbReference type="RefSeq" id="WP_258827831.1">
    <property type="nucleotide sequence ID" value="NZ_JANUHA010000006.1"/>
</dbReference>
<dbReference type="InterPro" id="IPR050228">
    <property type="entry name" value="Carboxylesterase_BioH"/>
</dbReference>
<feature type="domain" description="AB hydrolase-1" evidence="1">
    <location>
        <begin position="36"/>
        <end position="280"/>
    </location>
</feature>
<name>A0ABT2AKM4_9BURK</name>